<keyword evidence="1" id="KW-0812">Transmembrane</keyword>
<name>A0A7J6WTK6_THATH</name>
<accession>A0A7J6WTK6</accession>
<evidence type="ECO:0000259" key="2">
    <source>
        <dbReference type="Pfam" id="PF14364"/>
    </source>
</evidence>
<dbReference type="Proteomes" id="UP000554482">
    <property type="component" value="Unassembled WGS sequence"/>
</dbReference>
<feature type="transmembrane region" description="Helical" evidence="1">
    <location>
        <begin position="12"/>
        <end position="35"/>
    </location>
</feature>
<evidence type="ECO:0000313" key="3">
    <source>
        <dbReference type="EMBL" id="KAF5199805.1"/>
    </source>
</evidence>
<feature type="domain" description="DUF4408" evidence="2">
    <location>
        <begin position="46"/>
        <end position="78"/>
    </location>
</feature>
<dbReference type="PANTHER" id="PTHR33098:SF109">
    <property type="entry name" value="OS07G0563400 PROTEIN"/>
    <property type="match status" value="1"/>
</dbReference>
<dbReference type="PANTHER" id="PTHR33098">
    <property type="entry name" value="COTTON FIBER (DUF761)"/>
    <property type="match status" value="1"/>
</dbReference>
<evidence type="ECO:0000256" key="1">
    <source>
        <dbReference type="SAM" id="Phobius"/>
    </source>
</evidence>
<keyword evidence="1" id="KW-1133">Transmembrane helix</keyword>
<organism evidence="3 4">
    <name type="scientific">Thalictrum thalictroides</name>
    <name type="common">Rue-anemone</name>
    <name type="synonym">Anemone thalictroides</name>
    <dbReference type="NCBI Taxonomy" id="46969"/>
    <lineage>
        <taxon>Eukaryota</taxon>
        <taxon>Viridiplantae</taxon>
        <taxon>Streptophyta</taxon>
        <taxon>Embryophyta</taxon>
        <taxon>Tracheophyta</taxon>
        <taxon>Spermatophyta</taxon>
        <taxon>Magnoliopsida</taxon>
        <taxon>Ranunculales</taxon>
        <taxon>Ranunculaceae</taxon>
        <taxon>Thalictroideae</taxon>
        <taxon>Thalictrum</taxon>
    </lineage>
</organism>
<dbReference type="AlphaFoldDB" id="A0A7J6WTK6"/>
<feature type="transmembrane region" description="Helical" evidence="1">
    <location>
        <begin position="55"/>
        <end position="74"/>
    </location>
</feature>
<keyword evidence="1" id="KW-0472">Membrane</keyword>
<dbReference type="InterPro" id="IPR025520">
    <property type="entry name" value="DUF4408"/>
</dbReference>
<dbReference type="Pfam" id="PF14364">
    <property type="entry name" value="DUF4408"/>
    <property type="match status" value="1"/>
</dbReference>
<reference evidence="3 4" key="1">
    <citation type="submission" date="2020-06" db="EMBL/GenBank/DDBJ databases">
        <title>Transcriptomic and genomic resources for Thalictrum thalictroides and T. hernandezii: Facilitating candidate gene discovery in an emerging model plant lineage.</title>
        <authorList>
            <person name="Arias T."/>
            <person name="Riano-Pachon D.M."/>
            <person name="Di Stilio V.S."/>
        </authorList>
    </citation>
    <scope>NUCLEOTIDE SEQUENCE [LARGE SCALE GENOMIC DNA]</scope>
    <source>
        <strain evidence="4">cv. WT478/WT964</strain>
        <tissue evidence="3">Leaves</tissue>
    </source>
</reference>
<dbReference type="OrthoDB" id="1933168at2759"/>
<protein>
    <submittedName>
        <fullName evidence="3">Cotton fiber expressed protein</fullName>
    </submittedName>
</protein>
<evidence type="ECO:0000313" key="4">
    <source>
        <dbReference type="Proteomes" id="UP000554482"/>
    </source>
</evidence>
<sequence>MAVVLPKTISTSLISLVVSITIVSVAIVLNLYLPLISEFLTSGLLPLFWVSLKSWLTPPYLYVVINFIILTIAASSRFQQKIDQHMESIVPEALVKIQQDFVVPMVCDDKSVMVKSPVELRQEVGGVVGYGDDFVVMKSPVELRQEVGSTVIGYEVSMKNRMMSVEPELVPEVFEVDKKVEVFEVDKKVEVSIAAEKDEEVVTTRDIEMPSRTESMEILLDYSFSKKKPPVYARFGHRKLAKASPEGNIFS</sequence>
<proteinExistence type="predicted"/>
<dbReference type="EMBL" id="JABWDY010011416">
    <property type="protein sequence ID" value="KAF5199805.1"/>
    <property type="molecule type" value="Genomic_DNA"/>
</dbReference>
<comment type="caution">
    <text evidence="3">The sequence shown here is derived from an EMBL/GenBank/DDBJ whole genome shotgun (WGS) entry which is preliminary data.</text>
</comment>
<gene>
    <name evidence="3" type="ORF">FRX31_010608</name>
</gene>
<keyword evidence="4" id="KW-1185">Reference proteome</keyword>